<dbReference type="InterPro" id="IPR002481">
    <property type="entry name" value="FUR"/>
</dbReference>
<dbReference type="InterPro" id="IPR036388">
    <property type="entry name" value="WH-like_DNA-bd_sf"/>
</dbReference>
<sequence length="154" mass="17051">MAITKSKARKAELPTVKDFQTLLRSVGLRSTTPRVAVLEYFHTHSGPNSHAELFEALGDKGFDRATIYRILMDLAEVNILSRTDVGDHVWRFELKRGVGGAEHTEDHPHFVCVDCGEVSCLPGLTFKMEGSKAPKSVIRNKVAVQLKGRCDNCA</sequence>
<dbReference type="InterPro" id="IPR036390">
    <property type="entry name" value="WH_DNA-bd_sf"/>
</dbReference>
<keyword evidence="1" id="KW-0862">Zinc</keyword>
<dbReference type="Gene3D" id="1.10.10.10">
    <property type="entry name" value="Winged helix-like DNA-binding domain superfamily/Winged helix DNA-binding domain"/>
    <property type="match status" value="1"/>
</dbReference>
<dbReference type="GO" id="GO:1900376">
    <property type="term" value="P:regulation of secondary metabolite biosynthetic process"/>
    <property type="evidence" value="ECO:0007669"/>
    <property type="project" value="TreeGrafter"/>
</dbReference>
<keyword evidence="3" id="KW-1185">Reference proteome</keyword>
<gene>
    <name evidence="2" type="ORF">AKJ09_01409</name>
</gene>
<proteinExistence type="predicted"/>
<dbReference type="SUPFAM" id="SSF46785">
    <property type="entry name" value="Winged helix' DNA-binding domain"/>
    <property type="match status" value="1"/>
</dbReference>
<evidence type="ECO:0000256" key="1">
    <source>
        <dbReference type="PIRSR" id="PIRSR602481-1"/>
    </source>
</evidence>
<dbReference type="GO" id="GO:0045892">
    <property type="term" value="P:negative regulation of DNA-templated transcription"/>
    <property type="evidence" value="ECO:0007669"/>
    <property type="project" value="TreeGrafter"/>
</dbReference>
<dbReference type="KEGG" id="llu:AKJ09_01409"/>
<dbReference type="Proteomes" id="UP000064967">
    <property type="component" value="Chromosome"/>
</dbReference>
<dbReference type="OrthoDB" id="8659436at2"/>
<feature type="binding site" evidence="1">
    <location>
        <position position="112"/>
    </location>
    <ligand>
        <name>Zn(2+)</name>
        <dbReference type="ChEBI" id="CHEBI:29105"/>
    </ligand>
</feature>
<evidence type="ECO:0000313" key="2">
    <source>
        <dbReference type="EMBL" id="AKU94745.1"/>
    </source>
</evidence>
<feature type="binding site" evidence="1">
    <location>
        <position position="150"/>
    </location>
    <ligand>
        <name>Zn(2+)</name>
        <dbReference type="ChEBI" id="CHEBI:29105"/>
    </ligand>
</feature>
<feature type="binding site" evidence="1">
    <location>
        <position position="153"/>
    </location>
    <ligand>
        <name>Zn(2+)</name>
        <dbReference type="ChEBI" id="CHEBI:29105"/>
    </ligand>
</feature>
<name>A0A0K1PMI9_9BACT</name>
<dbReference type="GO" id="GO:0000976">
    <property type="term" value="F:transcription cis-regulatory region binding"/>
    <property type="evidence" value="ECO:0007669"/>
    <property type="project" value="TreeGrafter"/>
</dbReference>
<dbReference type="PANTHER" id="PTHR33202:SF7">
    <property type="entry name" value="FERRIC UPTAKE REGULATION PROTEIN"/>
    <property type="match status" value="1"/>
</dbReference>
<dbReference type="GO" id="GO:0008270">
    <property type="term" value="F:zinc ion binding"/>
    <property type="evidence" value="ECO:0007669"/>
    <property type="project" value="TreeGrafter"/>
</dbReference>
<organism evidence="2 3">
    <name type="scientific">Labilithrix luteola</name>
    <dbReference type="NCBI Taxonomy" id="1391654"/>
    <lineage>
        <taxon>Bacteria</taxon>
        <taxon>Pseudomonadati</taxon>
        <taxon>Myxococcota</taxon>
        <taxon>Polyangia</taxon>
        <taxon>Polyangiales</taxon>
        <taxon>Labilitrichaceae</taxon>
        <taxon>Labilithrix</taxon>
    </lineage>
</organism>
<dbReference type="AlphaFoldDB" id="A0A0K1PMI9"/>
<dbReference type="Pfam" id="PF01475">
    <property type="entry name" value="FUR"/>
    <property type="match status" value="1"/>
</dbReference>
<dbReference type="RefSeq" id="WP_146646298.1">
    <property type="nucleotide sequence ID" value="NZ_CP012333.1"/>
</dbReference>
<dbReference type="GO" id="GO:0003700">
    <property type="term" value="F:DNA-binding transcription factor activity"/>
    <property type="evidence" value="ECO:0007669"/>
    <property type="project" value="InterPro"/>
</dbReference>
<feature type="binding site" evidence="1">
    <location>
        <position position="115"/>
    </location>
    <ligand>
        <name>Zn(2+)</name>
        <dbReference type="ChEBI" id="CHEBI:29105"/>
    </ligand>
</feature>
<dbReference type="EMBL" id="CP012333">
    <property type="protein sequence ID" value="AKU94745.1"/>
    <property type="molecule type" value="Genomic_DNA"/>
</dbReference>
<protein>
    <submittedName>
        <fullName evidence="2">Zinc uptake regulation protein ZUR</fullName>
    </submittedName>
</protein>
<accession>A0A0K1PMI9</accession>
<keyword evidence="1" id="KW-0479">Metal-binding</keyword>
<comment type="cofactor">
    <cofactor evidence="1">
        <name>Zn(2+)</name>
        <dbReference type="ChEBI" id="CHEBI:29105"/>
    </cofactor>
    <text evidence="1">Binds 1 zinc ion per subunit.</text>
</comment>
<reference evidence="2 3" key="1">
    <citation type="submission" date="2015-08" db="EMBL/GenBank/DDBJ databases">
        <authorList>
            <person name="Babu N.S."/>
            <person name="Beckwith C.J."/>
            <person name="Beseler K.G."/>
            <person name="Brison A."/>
            <person name="Carone J.V."/>
            <person name="Caskin T.P."/>
            <person name="Diamond M."/>
            <person name="Durham M.E."/>
            <person name="Foxe J.M."/>
            <person name="Go M."/>
            <person name="Henderson B.A."/>
            <person name="Jones I.B."/>
            <person name="McGettigan J.A."/>
            <person name="Micheletti S.J."/>
            <person name="Nasrallah M.E."/>
            <person name="Ortiz D."/>
            <person name="Piller C.R."/>
            <person name="Privatt S.R."/>
            <person name="Schneider S.L."/>
            <person name="Sharp S."/>
            <person name="Smith T.C."/>
            <person name="Stanton J.D."/>
            <person name="Ullery H.E."/>
            <person name="Wilson R.J."/>
            <person name="Serrano M.G."/>
            <person name="Buck G."/>
            <person name="Lee V."/>
            <person name="Wang Y."/>
            <person name="Carvalho R."/>
            <person name="Voegtly L."/>
            <person name="Shi R."/>
            <person name="Duckworth R."/>
            <person name="Johnson A."/>
            <person name="Loviza R."/>
            <person name="Walstead R."/>
            <person name="Shah Z."/>
            <person name="Kiflezghi M."/>
            <person name="Wade K."/>
            <person name="Ball S.L."/>
            <person name="Bradley K.W."/>
            <person name="Asai D.J."/>
            <person name="Bowman C.A."/>
            <person name="Russell D.A."/>
            <person name="Pope W.H."/>
            <person name="Jacobs-Sera D."/>
            <person name="Hendrix R.W."/>
            <person name="Hatfull G.F."/>
        </authorList>
    </citation>
    <scope>NUCLEOTIDE SEQUENCE [LARGE SCALE GENOMIC DNA]</scope>
    <source>
        <strain evidence="2 3">DSM 27648</strain>
    </source>
</reference>
<evidence type="ECO:0000313" key="3">
    <source>
        <dbReference type="Proteomes" id="UP000064967"/>
    </source>
</evidence>
<dbReference type="STRING" id="1391654.AKJ09_01409"/>
<dbReference type="PANTHER" id="PTHR33202">
    <property type="entry name" value="ZINC UPTAKE REGULATION PROTEIN"/>
    <property type="match status" value="1"/>
</dbReference>
<dbReference type="PATRIC" id="fig|1391654.3.peg.1426"/>